<sequence>MKEKNSILSELEVSDHSFNQLGLLKTVKFILLTVILSFFIWLQVNYEVLEVLWKAMLH</sequence>
<gene>
    <name evidence="2" type="ORF">ACFSTG_10665</name>
</gene>
<keyword evidence="1" id="KW-1133">Transmembrane helix</keyword>
<proteinExistence type="predicted"/>
<evidence type="ECO:0000313" key="2">
    <source>
        <dbReference type="EMBL" id="MFD2518357.1"/>
    </source>
</evidence>
<organism evidence="2 3">
    <name type="scientific">Salinimicrobium flavum</name>
    <dbReference type="NCBI Taxonomy" id="1737065"/>
    <lineage>
        <taxon>Bacteria</taxon>
        <taxon>Pseudomonadati</taxon>
        <taxon>Bacteroidota</taxon>
        <taxon>Flavobacteriia</taxon>
        <taxon>Flavobacteriales</taxon>
        <taxon>Flavobacteriaceae</taxon>
        <taxon>Salinimicrobium</taxon>
    </lineage>
</organism>
<evidence type="ECO:0000256" key="1">
    <source>
        <dbReference type="SAM" id="Phobius"/>
    </source>
</evidence>
<name>A0ABW5IZ86_9FLAO</name>
<comment type="caution">
    <text evidence="2">The sequence shown here is derived from an EMBL/GenBank/DDBJ whole genome shotgun (WGS) entry which is preliminary data.</text>
</comment>
<keyword evidence="3" id="KW-1185">Reference proteome</keyword>
<dbReference type="RefSeq" id="WP_380752321.1">
    <property type="nucleotide sequence ID" value="NZ_JBHULT010000009.1"/>
</dbReference>
<feature type="transmembrane region" description="Helical" evidence="1">
    <location>
        <begin position="21"/>
        <end position="44"/>
    </location>
</feature>
<accession>A0ABW5IZ86</accession>
<reference evidence="3" key="1">
    <citation type="journal article" date="2019" name="Int. J. Syst. Evol. Microbiol.">
        <title>The Global Catalogue of Microorganisms (GCM) 10K type strain sequencing project: providing services to taxonomists for standard genome sequencing and annotation.</title>
        <authorList>
            <consortium name="The Broad Institute Genomics Platform"/>
            <consortium name="The Broad Institute Genome Sequencing Center for Infectious Disease"/>
            <person name="Wu L."/>
            <person name="Ma J."/>
        </authorList>
    </citation>
    <scope>NUCLEOTIDE SEQUENCE [LARGE SCALE GENOMIC DNA]</scope>
    <source>
        <strain evidence="3">KCTC 42585</strain>
    </source>
</reference>
<protein>
    <submittedName>
        <fullName evidence="2">Uncharacterized protein</fullName>
    </submittedName>
</protein>
<keyword evidence="1" id="KW-0472">Membrane</keyword>
<dbReference type="Proteomes" id="UP001597468">
    <property type="component" value="Unassembled WGS sequence"/>
</dbReference>
<evidence type="ECO:0000313" key="3">
    <source>
        <dbReference type="Proteomes" id="UP001597468"/>
    </source>
</evidence>
<dbReference type="EMBL" id="JBHULT010000009">
    <property type="protein sequence ID" value="MFD2518357.1"/>
    <property type="molecule type" value="Genomic_DNA"/>
</dbReference>
<keyword evidence="1" id="KW-0812">Transmembrane</keyword>